<dbReference type="EMBL" id="FORA01000004">
    <property type="protein sequence ID" value="SFJ54985.1"/>
    <property type="molecule type" value="Genomic_DNA"/>
</dbReference>
<proteinExistence type="predicted"/>
<protein>
    <recommendedName>
        <fullName evidence="4">Phenylalanyl-tRNA synthetase subunit beta</fullName>
    </recommendedName>
</protein>
<keyword evidence="1" id="KW-0472">Membrane</keyword>
<evidence type="ECO:0008006" key="4">
    <source>
        <dbReference type="Google" id="ProtNLM"/>
    </source>
</evidence>
<dbReference type="Proteomes" id="UP000199110">
    <property type="component" value="Unassembled WGS sequence"/>
</dbReference>
<dbReference type="RefSeq" id="WP_092782710.1">
    <property type="nucleotide sequence ID" value="NZ_FORA01000004.1"/>
</dbReference>
<feature type="transmembrane region" description="Helical" evidence="1">
    <location>
        <begin position="39"/>
        <end position="58"/>
    </location>
</feature>
<evidence type="ECO:0000313" key="3">
    <source>
        <dbReference type="Proteomes" id="UP000199110"/>
    </source>
</evidence>
<dbReference type="OrthoDB" id="7875775at2"/>
<evidence type="ECO:0000256" key="1">
    <source>
        <dbReference type="SAM" id="Phobius"/>
    </source>
</evidence>
<organism evidence="2 3">
    <name type="scientific">Jannaschia pohangensis</name>
    <dbReference type="NCBI Taxonomy" id="390807"/>
    <lineage>
        <taxon>Bacteria</taxon>
        <taxon>Pseudomonadati</taxon>
        <taxon>Pseudomonadota</taxon>
        <taxon>Alphaproteobacteria</taxon>
        <taxon>Rhodobacterales</taxon>
        <taxon>Roseobacteraceae</taxon>
        <taxon>Jannaschia</taxon>
    </lineage>
</organism>
<keyword evidence="3" id="KW-1185">Reference proteome</keyword>
<keyword evidence="1" id="KW-0812">Transmembrane</keyword>
<reference evidence="2 3" key="1">
    <citation type="submission" date="2016-10" db="EMBL/GenBank/DDBJ databases">
        <authorList>
            <person name="de Groot N.N."/>
        </authorList>
    </citation>
    <scope>NUCLEOTIDE SEQUENCE [LARGE SCALE GENOMIC DNA]</scope>
    <source>
        <strain evidence="2 3">DSM 19073</strain>
    </source>
</reference>
<dbReference type="AlphaFoldDB" id="A0A1I3S8F5"/>
<feature type="transmembrane region" description="Helical" evidence="1">
    <location>
        <begin position="9"/>
        <end position="27"/>
    </location>
</feature>
<gene>
    <name evidence="2" type="ORF">SAMN04488095_3057</name>
</gene>
<evidence type="ECO:0000313" key="2">
    <source>
        <dbReference type="EMBL" id="SFJ54985.1"/>
    </source>
</evidence>
<accession>A0A1I3S8F5</accession>
<sequence>MTTGLSRRLLAIVAVLICGIVVAHVFLWRSDMATSAKLAFTVLNAVSWTIIIAPVFLVDKWLASVRSRSRQEPRDDKASE</sequence>
<keyword evidence="1" id="KW-1133">Transmembrane helix</keyword>
<dbReference type="STRING" id="390807.SAMN04488095_3057"/>
<name>A0A1I3S8F5_9RHOB</name>